<dbReference type="Proteomes" id="UP000663859">
    <property type="component" value="Unassembled WGS sequence"/>
</dbReference>
<comment type="caution">
    <text evidence="2">The sequence shown here is derived from an EMBL/GenBank/DDBJ whole genome shotgun (WGS) entry which is preliminary data.</text>
</comment>
<reference evidence="2" key="1">
    <citation type="submission" date="2021-02" db="EMBL/GenBank/DDBJ databases">
        <authorList>
            <person name="Cremers G."/>
            <person name="Picone N."/>
        </authorList>
    </citation>
    <scope>NUCLEOTIDE SEQUENCE</scope>
    <source>
        <strain evidence="2">PQ17</strain>
    </source>
</reference>
<keyword evidence="3" id="KW-1185">Reference proteome</keyword>
<feature type="domain" description="DNA binding HTH" evidence="1">
    <location>
        <begin position="134"/>
        <end position="170"/>
    </location>
</feature>
<organism evidence="2 3">
    <name type="scientific">Candidatus Methylacidithermus pantelleriae</name>
    <dbReference type="NCBI Taxonomy" id="2744239"/>
    <lineage>
        <taxon>Bacteria</taxon>
        <taxon>Pseudomonadati</taxon>
        <taxon>Verrucomicrobiota</taxon>
        <taxon>Methylacidiphilae</taxon>
        <taxon>Methylacidiphilales</taxon>
        <taxon>Methylacidiphilaceae</taxon>
        <taxon>Candidatus Methylacidithermus</taxon>
    </lineage>
</organism>
<dbReference type="InterPro" id="IPR002197">
    <property type="entry name" value="HTH_Fis"/>
</dbReference>
<dbReference type="InterPro" id="IPR009057">
    <property type="entry name" value="Homeodomain-like_sf"/>
</dbReference>
<dbReference type="Gene3D" id="1.10.10.60">
    <property type="entry name" value="Homeodomain-like"/>
    <property type="match status" value="1"/>
</dbReference>
<dbReference type="AlphaFoldDB" id="A0A8J2FST1"/>
<dbReference type="PRINTS" id="PR01590">
    <property type="entry name" value="HTHFIS"/>
</dbReference>
<accession>A0A8J2FST1</accession>
<dbReference type="RefSeq" id="WP_174582159.1">
    <property type="nucleotide sequence ID" value="NZ_CAJNOB010000034.1"/>
</dbReference>
<proteinExistence type="predicted"/>
<protein>
    <recommendedName>
        <fullName evidence="1">DNA binding HTH domain-containing protein</fullName>
    </recommendedName>
</protein>
<evidence type="ECO:0000313" key="2">
    <source>
        <dbReference type="EMBL" id="CAF0700697.1"/>
    </source>
</evidence>
<name>A0A8J2FST1_9BACT</name>
<sequence length="175" mass="20083">MRVPGRSHQETIRRQKRRPIVYVITPEECPSDSQSERLNHNAIAHRVLDGNTEWEFFLQKHSGEGPLIVLCSPDSLPILLCRLACSGRLANARLFVQWLPPVQVTRTPSRRASELPNGGSREIYSPALPSVQWIEWQYIHWVLRVVGGNLTRAARCLGMHRRTLQRKLQKSPPVR</sequence>
<evidence type="ECO:0000313" key="3">
    <source>
        <dbReference type="Proteomes" id="UP000663859"/>
    </source>
</evidence>
<evidence type="ECO:0000259" key="1">
    <source>
        <dbReference type="Pfam" id="PF02954"/>
    </source>
</evidence>
<dbReference type="GO" id="GO:0043565">
    <property type="term" value="F:sequence-specific DNA binding"/>
    <property type="evidence" value="ECO:0007669"/>
    <property type="project" value="InterPro"/>
</dbReference>
<gene>
    <name evidence="2" type="ORF">MPNT_40003</name>
</gene>
<dbReference type="EMBL" id="CAJNOB010000034">
    <property type="protein sequence ID" value="CAF0700697.1"/>
    <property type="molecule type" value="Genomic_DNA"/>
</dbReference>
<dbReference type="SUPFAM" id="SSF46689">
    <property type="entry name" value="Homeodomain-like"/>
    <property type="match status" value="1"/>
</dbReference>
<dbReference type="Pfam" id="PF02954">
    <property type="entry name" value="HTH_8"/>
    <property type="match status" value="1"/>
</dbReference>